<proteinExistence type="predicted"/>
<evidence type="ECO:0000256" key="1">
    <source>
        <dbReference type="SAM" id="MobiDB-lite"/>
    </source>
</evidence>
<protein>
    <submittedName>
        <fullName evidence="2">Uncharacterized protein</fullName>
    </submittedName>
</protein>
<feature type="region of interest" description="Disordered" evidence="1">
    <location>
        <begin position="1"/>
        <end position="20"/>
    </location>
</feature>
<dbReference type="Proteomes" id="UP000548476">
    <property type="component" value="Unassembled WGS sequence"/>
</dbReference>
<evidence type="ECO:0000313" key="2">
    <source>
        <dbReference type="EMBL" id="MBB6036082.1"/>
    </source>
</evidence>
<keyword evidence="3" id="KW-1185">Reference proteome</keyword>
<reference evidence="2 3" key="1">
    <citation type="submission" date="2020-08" db="EMBL/GenBank/DDBJ databases">
        <title>Genomic Encyclopedia of Type Strains, Phase IV (KMG-IV): sequencing the most valuable type-strain genomes for metagenomic binning, comparative biology and taxonomic classification.</title>
        <authorList>
            <person name="Goeker M."/>
        </authorList>
    </citation>
    <scope>NUCLEOTIDE SEQUENCE [LARGE SCALE GENOMIC DNA]</scope>
    <source>
        <strain evidence="2 3">YIM 65646</strain>
    </source>
</reference>
<organism evidence="2 3">
    <name type="scientific">Phytomonospora endophytica</name>
    <dbReference type="NCBI Taxonomy" id="714109"/>
    <lineage>
        <taxon>Bacteria</taxon>
        <taxon>Bacillati</taxon>
        <taxon>Actinomycetota</taxon>
        <taxon>Actinomycetes</taxon>
        <taxon>Micromonosporales</taxon>
        <taxon>Micromonosporaceae</taxon>
        <taxon>Phytomonospora</taxon>
    </lineage>
</organism>
<dbReference type="EMBL" id="JACHGT010000008">
    <property type="protein sequence ID" value="MBB6036082.1"/>
    <property type="molecule type" value="Genomic_DNA"/>
</dbReference>
<dbReference type="AlphaFoldDB" id="A0A841FRA5"/>
<gene>
    <name evidence="2" type="ORF">HNR73_003950</name>
</gene>
<accession>A0A841FRA5</accession>
<comment type="caution">
    <text evidence="2">The sequence shown here is derived from an EMBL/GenBank/DDBJ whole genome shotgun (WGS) entry which is preliminary data.</text>
</comment>
<evidence type="ECO:0000313" key="3">
    <source>
        <dbReference type="Proteomes" id="UP000548476"/>
    </source>
</evidence>
<sequence length="66" mass="7261">MFSTVTTSDTGGGSPGERDRTLLARIVGRVGYTGRHRARPAVARHSYGELTDMPYVSVEELLSHER</sequence>
<name>A0A841FRA5_9ACTN</name>